<organism evidence="7 8">
    <name type="scientific">Rhodococcus opacus</name>
    <name type="common">Nocardia opaca</name>
    <dbReference type="NCBI Taxonomy" id="37919"/>
    <lineage>
        <taxon>Bacteria</taxon>
        <taxon>Bacillati</taxon>
        <taxon>Actinomycetota</taxon>
        <taxon>Actinomycetes</taxon>
        <taxon>Mycobacteriales</taxon>
        <taxon>Nocardiaceae</taxon>
        <taxon>Rhodococcus</taxon>
    </lineage>
</organism>
<proteinExistence type="predicted"/>
<feature type="domain" description="HTH tetR-type" evidence="6">
    <location>
        <begin position="11"/>
        <end position="71"/>
    </location>
</feature>
<keyword evidence="4" id="KW-0804">Transcription</keyword>
<dbReference type="Gene3D" id="1.10.357.10">
    <property type="entry name" value="Tetracycline Repressor, domain 2"/>
    <property type="match status" value="1"/>
</dbReference>
<evidence type="ECO:0000256" key="3">
    <source>
        <dbReference type="ARBA" id="ARBA00023125"/>
    </source>
</evidence>
<keyword evidence="2" id="KW-0805">Transcription regulation</keyword>
<keyword evidence="3 5" id="KW-0238">DNA-binding</keyword>
<protein>
    <submittedName>
        <fullName evidence="7">TetR family transcriptional regulator</fullName>
    </submittedName>
</protein>
<dbReference type="InterPro" id="IPR009057">
    <property type="entry name" value="Homeodomain-like_sf"/>
</dbReference>
<dbReference type="InterPro" id="IPR001647">
    <property type="entry name" value="HTH_TetR"/>
</dbReference>
<geneLocation type="plasmid" evidence="7 8">
    <name>pPDG2</name>
</geneLocation>
<feature type="DNA-binding region" description="H-T-H motif" evidence="5">
    <location>
        <begin position="34"/>
        <end position="53"/>
    </location>
</feature>
<evidence type="ECO:0000256" key="5">
    <source>
        <dbReference type="PROSITE-ProRule" id="PRU00335"/>
    </source>
</evidence>
<dbReference type="Pfam" id="PF00440">
    <property type="entry name" value="TetR_N"/>
    <property type="match status" value="1"/>
</dbReference>
<dbReference type="GO" id="GO:0000976">
    <property type="term" value="F:transcription cis-regulatory region binding"/>
    <property type="evidence" value="ECO:0007669"/>
    <property type="project" value="TreeGrafter"/>
</dbReference>
<dbReference type="PANTHER" id="PTHR30055:SF175">
    <property type="entry name" value="HTH-TYPE TRANSCRIPTIONAL REPRESSOR KSTR2"/>
    <property type="match status" value="1"/>
</dbReference>
<reference evidence="7 8" key="1">
    <citation type="submission" date="2014-07" db="EMBL/GenBank/DDBJ databases">
        <title>Genome Sequence of Rhodococcus opacus Strain R7, a Biodegrader of Mono- and Polycyclic Aromatic Hydrocarbons.</title>
        <authorList>
            <person name="Di Gennaro P."/>
            <person name="Zampolli J."/>
            <person name="Presti I."/>
            <person name="Cappelletti M."/>
            <person name="D'Ursi P."/>
            <person name="Orro A."/>
            <person name="Mezzelani A."/>
            <person name="Milanesi L."/>
        </authorList>
    </citation>
    <scope>NUCLEOTIDE SEQUENCE [LARGE SCALE GENOMIC DNA]</scope>
    <source>
        <strain evidence="7 8">R7</strain>
        <plasmid evidence="7">pPDG2</plasmid>
    </source>
</reference>
<dbReference type="PANTHER" id="PTHR30055">
    <property type="entry name" value="HTH-TYPE TRANSCRIPTIONAL REGULATOR RUTR"/>
    <property type="match status" value="1"/>
</dbReference>
<dbReference type="SUPFAM" id="SSF48498">
    <property type="entry name" value="Tetracyclin repressor-like, C-terminal domain"/>
    <property type="match status" value="1"/>
</dbReference>
<dbReference type="InterPro" id="IPR036271">
    <property type="entry name" value="Tet_transcr_reg_TetR-rel_C_sf"/>
</dbReference>
<evidence type="ECO:0000259" key="6">
    <source>
        <dbReference type="PROSITE" id="PS50977"/>
    </source>
</evidence>
<dbReference type="AlphaFoldDB" id="A0A076F061"/>
<name>A0A076F061_RHOOP</name>
<evidence type="ECO:0000313" key="8">
    <source>
        <dbReference type="Proteomes" id="UP000028488"/>
    </source>
</evidence>
<keyword evidence="7" id="KW-0614">Plasmid</keyword>
<dbReference type="EMBL" id="CP008949">
    <property type="protein sequence ID" value="AII10822.1"/>
    <property type="molecule type" value="Genomic_DNA"/>
</dbReference>
<accession>A0A076F061</accession>
<dbReference type="Gene3D" id="1.10.10.60">
    <property type="entry name" value="Homeodomain-like"/>
    <property type="match status" value="1"/>
</dbReference>
<dbReference type="GO" id="GO:0003700">
    <property type="term" value="F:DNA-binding transcription factor activity"/>
    <property type="evidence" value="ECO:0007669"/>
    <property type="project" value="TreeGrafter"/>
</dbReference>
<dbReference type="Pfam" id="PF17932">
    <property type="entry name" value="TetR_C_24"/>
    <property type="match status" value="1"/>
</dbReference>
<dbReference type="SUPFAM" id="SSF46689">
    <property type="entry name" value="Homeodomain-like"/>
    <property type="match status" value="1"/>
</dbReference>
<evidence type="ECO:0000256" key="2">
    <source>
        <dbReference type="ARBA" id="ARBA00023015"/>
    </source>
</evidence>
<dbReference type="PROSITE" id="PS50977">
    <property type="entry name" value="HTH_TETR_2"/>
    <property type="match status" value="1"/>
</dbReference>
<evidence type="ECO:0000313" key="7">
    <source>
        <dbReference type="EMBL" id="AII10822.1"/>
    </source>
</evidence>
<evidence type="ECO:0000256" key="1">
    <source>
        <dbReference type="ARBA" id="ARBA00022491"/>
    </source>
</evidence>
<dbReference type="InterPro" id="IPR050109">
    <property type="entry name" value="HTH-type_TetR-like_transc_reg"/>
</dbReference>
<dbReference type="InterPro" id="IPR041490">
    <property type="entry name" value="KstR2_TetR_C"/>
</dbReference>
<sequence>MAERHGRTRSAGRADDILEVFTRNVAQFGYDGTNFSEIARELSISKGTIVHHYGTKDRLLAALHESYMRRRLAEASSILDRLDTPTEQLAALLYTFVLYQEYDRDATVAFQRETMRLPALEADGDGIPLRTEYLSLVRDVVDRGIAAGQFRKVDVRLQSLLMFGSAQWAHTWFDPEGEEHAVEVGAELVNLVLGSLLTDRGGLKELSDPRGLVARTAIECLEALGAHSAALTA</sequence>
<dbReference type="Proteomes" id="UP000028488">
    <property type="component" value="Plasmid pPDG2"/>
</dbReference>
<gene>
    <name evidence="7" type="ORF">EP51_42395</name>
</gene>
<evidence type="ECO:0000256" key="4">
    <source>
        <dbReference type="ARBA" id="ARBA00023163"/>
    </source>
</evidence>
<keyword evidence="1" id="KW-0678">Repressor</keyword>